<accession>A0A9P6M8D3</accession>
<dbReference type="OrthoDB" id="331600at2759"/>
<dbReference type="InterPro" id="IPR021850">
    <property type="entry name" value="Symplekin/Pta1"/>
</dbReference>
<sequence>MSLGVNRRDNNTASLHGSGAPVSGASLQTQGQPGSAQGRGPVMSPSELLIELHAMEDVVGWKAACEAMDICFNHPELYKSEIIAVVLQQLLDRPTIPSLFMRTVIQAITLYKNLVGFVNSMILVKLIQKKIWTRPVLWKGFVRCAKMMQPTSSSVLATLPKPQLKEVLAMEPMLKEPIDAYLKAKSSGRRVGGGAAKQINVLNAANSTPVPSLPLPRPNPSAMDPSS</sequence>
<feature type="region of interest" description="Disordered" evidence="1">
    <location>
        <begin position="206"/>
        <end position="227"/>
    </location>
</feature>
<feature type="domain" description="Symplekin C-terminal" evidence="2">
    <location>
        <begin position="36"/>
        <end position="169"/>
    </location>
</feature>
<name>A0A9P6M8D3_9FUNG</name>
<dbReference type="Pfam" id="PF12295">
    <property type="entry name" value="Symplekin_C"/>
    <property type="match status" value="1"/>
</dbReference>
<dbReference type="GO" id="GO:0005847">
    <property type="term" value="C:mRNA cleavage and polyadenylation specificity factor complex"/>
    <property type="evidence" value="ECO:0007669"/>
    <property type="project" value="TreeGrafter"/>
</dbReference>
<reference evidence="3" key="1">
    <citation type="journal article" date="2020" name="Fungal Divers.">
        <title>Resolving the Mortierellaceae phylogeny through synthesis of multi-gene phylogenetics and phylogenomics.</title>
        <authorList>
            <person name="Vandepol N."/>
            <person name="Liber J."/>
            <person name="Desiro A."/>
            <person name="Na H."/>
            <person name="Kennedy M."/>
            <person name="Barry K."/>
            <person name="Grigoriev I.V."/>
            <person name="Miller A.N."/>
            <person name="O'Donnell K."/>
            <person name="Stajich J.E."/>
            <person name="Bonito G."/>
        </authorList>
    </citation>
    <scope>NUCLEOTIDE SEQUENCE</scope>
    <source>
        <strain evidence="3">MES-2147</strain>
    </source>
</reference>
<gene>
    <name evidence="3" type="ORF">BGZ65_006219</name>
</gene>
<evidence type="ECO:0000313" key="3">
    <source>
        <dbReference type="EMBL" id="KAF9979651.1"/>
    </source>
</evidence>
<evidence type="ECO:0000313" key="4">
    <source>
        <dbReference type="Proteomes" id="UP000749646"/>
    </source>
</evidence>
<comment type="caution">
    <text evidence="3">The sequence shown here is derived from an EMBL/GenBank/DDBJ whole genome shotgun (WGS) entry which is preliminary data.</text>
</comment>
<keyword evidence="4" id="KW-1185">Reference proteome</keyword>
<dbReference type="Proteomes" id="UP000749646">
    <property type="component" value="Unassembled WGS sequence"/>
</dbReference>
<dbReference type="PANTHER" id="PTHR15245">
    <property type="entry name" value="SYMPLEKIN-RELATED"/>
    <property type="match status" value="1"/>
</dbReference>
<organism evidence="3 4">
    <name type="scientific">Modicella reniformis</name>
    <dbReference type="NCBI Taxonomy" id="1440133"/>
    <lineage>
        <taxon>Eukaryota</taxon>
        <taxon>Fungi</taxon>
        <taxon>Fungi incertae sedis</taxon>
        <taxon>Mucoromycota</taxon>
        <taxon>Mortierellomycotina</taxon>
        <taxon>Mortierellomycetes</taxon>
        <taxon>Mortierellales</taxon>
        <taxon>Mortierellaceae</taxon>
        <taxon>Modicella</taxon>
    </lineage>
</organism>
<dbReference type="AlphaFoldDB" id="A0A9P6M8D3"/>
<protein>
    <recommendedName>
        <fullName evidence="2">Symplekin C-terminal domain-containing protein</fullName>
    </recommendedName>
</protein>
<evidence type="ECO:0000259" key="2">
    <source>
        <dbReference type="Pfam" id="PF12295"/>
    </source>
</evidence>
<proteinExistence type="predicted"/>
<dbReference type="InterPro" id="IPR022075">
    <property type="entry name" value="Symplekin_C"/>
</dbReference>
<evidence type="ECO:0000256" key="1">
    <source>
        <dbReference type="SAM" id="MobiDB-lite"/>
    </source>
</evidence>
<feature type="region of interest" description="Disordered" evidence="1">
    <location>
        <begin position="1"/>
        <end position="41"/>
    </location>
</feature>
<feature type="compositionally biased region" description="Polar residues" evidence="1">
    <location>
        <begin position="25"/>
        <end position="35"/>
    </location>
</feature>
<dbReference type="EMBL" id="JAAAHW010004002">
    <property type="protein sequence ID" value="KAF9979651.1"/>
    <property type="molecule type" value="Genomic_DNA"/>
</dbReference>
<dbReference type="PANTHER" id="PTHR15245:SF20">
    <property type="entry name" value="SYMPLEKIN"/>
    <property type="match status" value="1"/>
</dbReference>
<feature type="compositionally biased region" description="Basic and acidic residues" evidence="1">
    <location>
        <begin position="1"/>
        <end position="10"/>
    </location>
</feature>